<evidence type="ECO:0000313" key="3">
    <source>
        <dbReference type="Proteomes" id="UP000241362"/>
    </source>
</evidence>
<keyword evidence="1" id="KW-0812">Transmembrane</keyword>
<proteinExistence type="predicted"/>
<dbReference type="AlphaFoldDB" id="A0A2T4JDM3"/>
<keyword evidence="1" id="KW-0472">Membrane</keyword>
<comment type="caution">
    <text evidence="2">The sequence shown here is derived from an EMBL/GenBank/DDBJ whole genome shotgun (WGS) entry which is preliminary data.</text>
</comment>
<keyword evidence="1" id="KW-1133">Transmembrane helix</keyword>
<sequence length="81" mass="8460">MTLAADLDLPRAALSAPARPAHGASKHSETDAAAETVLWAVPIVLLALVLAVQTWGLVALTLTAVTLVPVIFVLLIWITLP</sequence>
<keyword evidence="3" id="KW-1185">Reference proteome</keyword>
<dbReference type="Proteomes" id="UP000241362">
    <property type="component" value="Unassembled WGS sequence"/>
</dbReference>
<gene>
    <name evidence="2" type="ORF">C5F44_02985</name>
</gene>
<organism evidence="2 3">
    <name type="scientific">Fuscovulum blasticum DSM 2131</name>
    <dbReference type="NCBI Taxonomy" id="1188250"/>
    <lineage>
        <taxon>Bacteria</taxon>
        <taxon>Pseudomonadati</taxon>
        <taxon>Pseudomonadota</taxon>
        <taxon>Alphaproteobacteria</taxon>
        <taxon>Rhodobacterales</taxon>
        <taxon>Paracoccaceae</taxon>
        <taxon>Pseudogemmobacter</taxon>
    </lineage>
</organism>
<name>A0A2T4JDM3_FUSBL</name>
<protein>
    <submittedName>
        <fullName evidence="2">Uncharacterized protein</fullName>
    </submittedName>
</protein>
<feature type="transmembrane region" description="Helical" evidence="1">
    <location>
        <begin position="32"/>
        <end position="52"/>
    </location>
</feature>
<dbReference type="RefSeq" id="WP_107672023.1">
    <property type="nucleotide sequence ID" value="NZ_PZKE01000002.1"/>
</dbReference>
<evidence type="ECO:0000313" key="2">
    <source>
        <dbReference type="EMBL" id="PTE16014.1"/>
    </source>
</evidence>
<accession>A0A2T4JDM3</accession>
<dbReference type="EMBL" id="PZKE01000002">
    <property type="protein sequence ID" value="PTE16014.1"/>
    <property type="molecule type" value="Genomic_DNA"/>
</dbReference>
<feature type="transmembrane region" description="Helical" evidence="1">
    <location>
        <begin position="58"/>
        <end position="80"/>
    </location>
</feature>
<evidence type="ECO:0000256" key="1">
    <source>
        <dbReference type="SAM" id="Phobius"/>
    </source>
</evidence>
<reference evidence="2 3" key="1">
    <citation type="submission" date="2018-03" db="EMBL/GenBank/DDBJ databases">
        <title>Rhodobacter blasticus.</title>
        <authorList>
            <person name="Meyer T.E."/>
            <person name="Miller S."/>
            <person name="Lodha T."/>
            <person name="Gandham S."/>
            <person name="Chintalapati S."/>
            <person name="Chintalapati V.R."/>
        </authorList>
    </citation>
    <scope>NUCLEOTIDE SEQUENCE [LARGE SCALE GENOMIC DNA]</scope>
    <source>
        <strain evidence="2 3">DSM 2131</strain>
    </source>
</reference>